<keyword evidence="2" id="KW-1185">Reference proteome</keyword>
<dbReference type="WBParaSite" id="nRc.2.0.1.t06300-RA">
    <property type="protein sequence ID" value="nRc.2.0.1.t06300-RA"/>
    <property type="gene ID" value="nRc.2.0.1.g06300"/>
</dbReference>
<feature type="compositionally biased region" description="Polar residues" evidence="1">
    <location>
        <begin position="56"/>
        <end position="68"/>
    </location>
</feature>
<accession>A0A915HWW3</accession>
<name>A0A915HWW3_ROMCU</name>
<proteinExistence type="predicted"/>
<evidence type="ECO:0000313" key="2">
    <source>
        <dbReference type="Proteomes" id="UP000887565"/>
    </source>
</evidence>
<evidence type="ECO:0000313" key="3">
    <source>
        <dbReference type="WBParaSite" id="nRc.2.0.1.t06300-RA"/>
    </source>
</evidence>
<reference evidence="3" key="1">
    <citation type="submission" date="2022-11" db="UniProtKB">
        <authorList>
            <consortium name="WormBaseParasite"/>
        </authorList>
    </citation>
    <scope>IDENTIFICATION</scope>
</reference>
<dbReference type="Proteomes" id="UP000887565">
    <property type="component" value="Unplaced"/>
</dbReference>
<protein>
    <submittedName>
        <fullName evidence="3">Uncharacterized protein</fullName>
    </submittedName>
</protein>
<dbReference type="AlphaFoldDB" id="A0A915HWW3"/>
<evidence type="ECO:0000256" key="1">
    <source>
        <dbReference type="SAM" id="MobiDB-lite"/>
    </source>
</evidence>
<sequence length="140" mass="14743">MAMQTTKSRALEASAKDYASVEKIFRQILQHTPYAKTAQNRLKKRRQSMPVDVLESPSTSSTTNANGRQQRRSPSPRCGNGATASPSPSSSLANLLGQAATTGGRGSLPLIKSRKGGANNGAGHSTPPSAAHVDHHQKNA</sequence>
<organism evidence="2 3">
    <name type="scientific">Romanomermis culicivorax</name>
    <name type="common">Nematode worm</name>
    <dbReference type="NCBI Taxonomy" id="13658"/>
    <lineage>
        <taxon>Eukaryota</taxon>
        <taxon>Metazoa</taxon>
        <taxon>Ecdysozoa</taxon>
        <taxon>Nematoda</taxon>
        <taxon>Enoplea</taxon>
        <taxon>Dorylaimia</taxon>
        <taxon>Mermithida</taxon>
        <taxon>Mermithoidea</taxon>
        <taxon>Mermithidae</taxon>
        <taxon>Romanomermis</taxon>
    </lineage>
</organism>
<feature type="region of interest" description="Disordered" evidence="1">
    <location>
        <begin position="36"/>
        <end position="140"/>
    </location>
</feature>